<dbReference type="InterPro" id="IPR021109">
    <property type="entry name" value="Peptidase_aspartic_dom_sf"/>
</dbReference>
<evidence type="ECO:0000313" key="7">
    <source>
        <dbReference type="WBParaSite" id="BXY_0118200.1"/>
    </source>
</evidence>
<evidence type="ECO:0000256" key="2">
    <source>
        <dbReference type="SAM" id="SignalP"/>
    </source>
</evidence>
<dbReference type="SMR" id="A0A1I7RKE8"/>
<evidence type="ECO:0000313" key="6">
    <source>
        <dbReference type="Proteomes" id="UP000659654"/>
    </source>
</evidence>
<keyword evidence="2" id="KW-0732">Signal</keyword>
<dbReference type="SUPFAM" id="SSF50630">
    <property type="entry name" value="Acid proteases"/>
    <property type="match status" value="1"/>
</dbReference>
<dbReference type="EMBL" id="CAJFDI010000006">
    <property type="protein sequence ID" value="CAD5235138.1"/>
    <property type="molecule type" value="Genomic_DNA"/>
</dbReference>
<dbReference type="PANTHER" id="PTHR47966">
    <property type="entry name" value="BETA-SITE APP-CLEAVING ENZYME, ISOFORM A-RELATED"/>
    <property type="match status" value="1"/>
</dbReference>
<feature type="signal peptide" evidence="2">
    <location>
        <begin position="1"/>
        <end position="16"/>
    </location>
</feature>
<dbReference type="AlphaFoldDB" id="A0A1I7RKE8"/>
<organism evidence="5 7">
    <name type="scientific">Bursaphelenchus xylophilus</name>
    <name type="common">Pinewood nematode worm</name>
    <name type="synonym">Aphelenchoides xylophilus</name>
    <dbReference type="NCBI Taxonomy" id="6326"/>
    <lineage>
        <taxon>Eukaryota</taxon>
        <taxon>Metazoa</taxon>
        <taxon>Ecdysozoa</taxon>
        <taxon>Nematoda</taxon>
        <taxon>Chromadorea</taxon>
        <taxon>Rhabditida</taxon>
        <taxon>Tylenchina</taxon>
        <taxon>Tylenchomorpha</taxon>
        <taxon>Aphelenchoidea</taxon>
        <taxon>Aphelenchoididae</taxon>
        <taxon>Bursaphelenchus</taxon>
    </lineage>
</organism>
<dbReference type="EMBL" id="CAJFCV020000006">
    <property type="protein sequence ID" value="CAG9131360.1"/>
    <property type="molecule type" value="Genomic_DNA"/>
</dbReference>
<dbReference type="InterPro" id="IPR033121">
    <property type="entry name" value="PEPTIDASE_A1"/>
</dbReference>
<evidence type="ECO:0000313" key="5">
    <source>
        <dbReference type="Proteomes" id="UP000095284"/>
    </source>
</evidence>
<evidence type="ECO:0000256" key="1">
    <source>
        <dbReference type="ARBA" id="ARBA00007447"/>
    </source>
</evidence>
<dbReference type="Proteomes" id="UP000582659">
    <property type="component" value="Unassembled WGS sequence"/>
</dbReference>
<reference evidence="4" key="2">
    <citation type="submission" date="2020-09" db="EMBL/GenBank/DDBJ databases">
        <authorList>
            <person name="Kikuchi T."/>
        </authorList>
    </citation>
    <scope>NUCLEOTIDE SEQUENCE</scope>
    <source>
        <strain evidence="4">Ka4C1</strain>
    </source>
</reference>
<reference evidence="7" key="1">
    <citation type="submission" date="2016-11" db="UniProtKB">
        <authorList>
            <consortium name="WormBaseParasite"/>
        </authorList>
    </citation>
    <scope>IDENTIFICATION</scope>
</reference>
<keyword evidence="6" id="KW-1185">Reference proteome</keyword>
<dbReference type="GO" id="GO:0006508">
    <property type="term" value="P:proteolysis"/>
    <property type="evidence" value="ECO:0007669"/>
    <property type="project" value="InterPro"/>
</dbReference>
<name>A0A1I7RKE8_BURXY</name>
<evidence type="ECO:0000313" key="4">
    <source>
        <dbReference type="EMBL" id="CAD5235138.1"/>
    </source>
</evidence>
<evidence type="ECO:0000259" key="3">
    <source>
        <dbReference type="PROSITE" id="PS51767"/>
    </source>
</evidence>
<dbReference type="Pfam" id="PF00026">
    <property type="entry name" value="Asp"/>
    <property type="match status" value="1"/>
</dbReference>
<dbReference type="Proteomes" id="UP000659654">
    <property type="component" value="Unassembled WGS sequence"/>
</dbReference>
<proteinExistence type="inferred from homology"/>
<dbReference type="OrthoDB" id="5853681at2759"/>
<feature type="chain" id="PRO_5035359138" evidence="2">
    <location>
        <begin position="17"/>
        <end position="394"/>
    </location>
</feature>
<sequence>MKSSVLYFILFATTLAFEIPVKRLVGEPEPFASGVPIDRDVGSTVYIGTVSIGNPGQDFNVAFDVNSAALWVPDSACSCGIQCESKQLCPQLCAAHCCTTITNLIGTKAKGTCTKKNIFDASKSRSYVKTSGKIEVSFLNETVDATLAYDTFRIGSHYRPGPTSDNVQFALVKDFPESYQKVNYDGVFGIGLAVGNALSSPIKQMAEHGVIPKPLLTVYLLPLDADNVVDGVLTLGQVDLQRCDRVENFIQVEKREGWVFSSPVFNASSSASVSDPGWKGTFDFSTDYIHIPPKAFTAVISSLSAKIDEEGRVVFACNRATTFVFNIGGQPILVPSTELTVPWGGGNCLLKLKQISPHDNYAFRFGAIALAKHCVVFDFNGRLALPKKKAKTSS</sequence>
<feature type="domain" description="Peptidase A1" evidence="3">
    <location>
        <begin position="46"/>
        <end position="387"/>
    </location>
</feature>
<dbReference type="WBParaSite" id="BXY_0118200.1">
    <property type="protein sequence ID" value="BXY_0118200.1"/>
    <property type="gene ID" value="BXY_0118200"/>
</dbReference>
<dbReference type="Proteomes" id="UP000095284">
    <property type="component" value="Unplaced"/>
</dbReference>
<dbReference type="PROSITE" id="PS51767">
    <property type="entry name" value="PEPTIDASE_A1"/>
    <property type="match status" value="1"/>
</dbReference>
<dbReference type="CDD" id="cd05471">
    <property type="entry name" value="pepsin_like"/>
    <property type="match status" value="1"/>
</dbReference>
<dbReference type="Gene3D" id="2.40.70.10">
    <property type="entry name" value="Acid Proteases"/>
    <property type="match status" value="2"/>
</dbReference>
<dbReference type="PRINTS" id="PR00792">
    <property type="entry name" value="PEPSIN"/>
</dbReference>
<dbReference type="InterPro" id="IPR001461">
    <property type="entry name" value="Aspartic_peptidase_A1"/>
</dbReference>
<comment type="similarity">
    <text evidence="1">Belongs to the peptidase A1 family.</text>
</comment>
<dbReference type="PANTHER" id="PTHR47966:SF51">
    <property type="entry name" value="BETA-SITE APP-CLEAVING ENZYME, ISOFORM A-RELATED"/>
    <property type="match status" value="1"/>
</dbReference>
<dbReference type="GO" id="GO:0005764">
    <property type="term" value="C:lysosome"/>
    <property type="evidence" value="ECO:0007669"/>
    <property type="project" value="TreeGrafter"/>
</dbReference>
<protein>
    <submittedName>
        <fullName evidence="4">(pine wood nematode) hypothetical protein</fullName>
    </submittedName>
    <submittedName>
        <fullName evidence="7">Peptidase A1 domain-containing protein</fullName>
    </submittedName>
</protein>
<dbReference type="InterPro" id="IPR034164">
    <property type="entry name" value="Pepsin-like_dom"/>
</dbReference>
<accession>A0A1I7RKE8</accession>
<gene>
    <name evidence="4" type="ORF">BXYJ_LOCUS15229</name>
</gene>
<dbReference type="GO" id="GO:0004190">
    <property type="term" value="F:aspartic-type endopeptidase activity"/>
    <property type="evidence" value="ECO:0007669"/>
    <property type="project" value="InterPro"/>
</dbReference>
<dbReference type="eggNOG" id="KOG1339">
    <property type="taxonomic scope" value="Eukaryota"/>
</dbReference>